<dbReference type="PRINTS" id="PR00959">
    <property type="entry name" value="MEVGALKINASE"/>
</dbReference>
<feature type="domain" description="Galactokinase N-terminal" evidence="10">
    <location>
        <begin position="23"/>
        <end position="72"/>
    </location>
</feature>
<dbReference type="GO" id="GO:0004335">
    <property type="term" value="F:galactokinase activity"/>
    <property type="evidence" value="ECO:0007669"/>
    <property type="project" value="UniProtKB-EC"/>
</dbReference>
<dbReference type="InterPro" id="IPR006203">
    <property type="entry name" value="GHMP_knse_ATP-bd_CS"/>
</dbReference>
<evidence type="ECO:0000313" key="11">
    <source>
        <dbReference type="EMBL" id="MEW9265323.1"/>
    </source>
</evidence>
<dbReference type="Proteomes" id="UP001555826">
    <property type="component" value="Unassembled WGS sequence"/>
</dbReference>
<dbReference type="InterPro" id="IPR013750">
    <property type="entry name" value="GHMP_kinase_C_dom"/>
</dbReference>
<keyword evidence="3" id="KW-0547">Nucleotide-binding</keyword>
<protein>
    <recommendedName>
        <fullName evidence="7">Galactokinase</fullName>
        <ecNumber evidence="7">2.7.1.6</ecNumber>
    </recommendedName>
</protein>
<dbReference type="PRINTS" id="PR00473">
    <property type="entry name" value="GALCTOKINASE"/>
</dbReference>
<keyword evidence="5" id="KW-0067">ATP-binding</keyword>
<dbReference type="SUPFAM" id="SSF55060">
    <property type="entry name" value="GHMP Kinase, C-terminal domain"/>
    <property type="match status" value="1"/>
</dbReference>
<dbReference type="InterPro" id="IPR020568">
    <property type="entry name" value="Ribosomal_Su5_D2-typ_SF"/>
</dbReference>
<evidence type="ECO:0000256" key="1">
    <source>
        <dbReference type="ARBA" id="ARBA00006566"/>
    </source>
</evidence>
<dbReference type="Gene3D" id="3.30.230.10">
    <property type="match status" value="1"/>
</dbReference>
<evidence type="ECO:0000259" key="10">
    <source>
        <dbReference type="Pfam" id="PF10509"/>
    </source>
</evidence>
<keyword evidence="4" id="KW-0418">Kinase</keyword>
<dbReference type="EC" id="2.7.1.6" evidence="7"/>
<dbReference type="InterPro" id="IPR006204">
    <property type="entry name" value="GHMP_kinase_N_dom"/>
</dbReference>
<dbReference type="PROSITE" id="PS00106">
    <property type="entry name" value="GALACTOKINASE"/>
    <property type="match status" value="1"/>
</dbReference>
<dbReference type="Pfam" id="PF00288">
    <property type="entry name" value="GHMP_kinases_N"/>
    <property type="match status" value="1"/>
</dbReference>
<proteinExistence type="inferred from homology"/>
<dbReference type="InterPro" id="IPR000705">
    <property type="entry name" value="Galactokinase"/>
</dbReference>
<gene>
    <name evidence="11" type="primary">galK</name>
    <name evidence="11" type="ORF">AB1207_11240</name>
</gene>
<dbReference type="EMBL" id="JBFNQN010000007">
    <property type="protein sequence ID" value="MEW9265323.1"/>
    <property type="molecule type" value="Genomic_DNA"/>
</dbReference>
<sequence>MSTPGTEFFHATDRAQTARTLAQEFRTAYGTDPEGVWSAPGRVNLIGEHVDYTGGLCLPLALPHRTFVALRPRTDGVVRVRSLQEPSGVVEVPLAEVGAGSPQGWAAYVAGVPWALQQNGFEGLALTGGFDALVDGHVPYGSGLSSSAALECAVAVALGELVELPLDDTGRAGLASACQLAENVVAGANTGGMDQAASLRCHEGGAILLDTDDDSVTQVALDLAGAGLALLVVDTRAEHSHAGGEYGKRRADVERAAELLGVANLRAVDPAGLDAALERLGTEADGEVLVRRVRHAVTEIERVRRTAELLQAGRAGEVGPLLDASHDSLRDDYEVSCRELDLTVEVARARGALGARMTGGGFGGSAIALLAAERVEEVAAAVATAFAEQGLRAPRFLTALPSEGAARDL</sequence>
<dbReference type="NCBIfam" id="TIGR00131">
    <property type="entry name" value="gal_kin"/>
    <property type="match status" value="1"/>
</dbReference>
<dbReference type="PANTHER" id="PTHR10457">
    <property type="entry name" value="MEVALONATE KINASE/GALACTOKINASE"/>
    <property type="match status" value="1"/>
</dbReference>
<dbReference type="Pfam" id="PF08544">
    <property type="entry name" value="GHMP_kinases_C"/>
    <property type="match status" value="1"/>
</dbReference>
<keyword evidence="6" id="KW-0299">Galactose metabolism</keyword>
<comment type="caution">
    <text evidence="11">The sequence shown here is derived from an EMBL/GenBank/DDBJ whole genome shotgun (WGS) entry which is preliminary data.</text>
</comment>
<dbReference type="InterPro" id="IPR019741">
    <property type="entry name" value="Galactokinase_CS"/>
</dbReference>
<dbReference type="InterPro" id="IPR014721">
    <property type="entry name" value="Ribsml_uS5_D2-typ_fold_subgr"/>
</dbReference>
<dbReference type="PROSITE" id="PS00627">
    <property type="entry name" value="GHMP_KINASES_ATP"/>
    <property type="match status" value="1"/>
</dbReference>
<evidence type="ECO:0000256" key="3">
    <source>
        <dbReference type="ARBA" id="ARBA00022741"/>
    </source>
</evidence>
<dbReference type="InterPro" id="IPR019539">
    <property type="entry name" value="GalKase_N"/>
</dbReference>
<evidence type="ECO:0000259" key="9">
    <source>
        <dbReference type="Pfam" id="PF08544"/>
    </source>
</evidence>
<keyword evidence="2 11" id="KW-0808">Transferase</keyword>
<dbReference type="PIRSF" id="PIRSF000530">
    <property type="entry name" value="Galactokinase"/>
    <property type="match status" value="1"/>
</dbReference>
<name>A0ABV3P6S5_9ACTN</name>
<feature type="domain" description="GHMP kinase C-terminal" evidence="9">
    <location>
        <begin position="307"/>
        <end position="386"/>
    </location>
</feature>
<feature type="domain" description="GHMP kinase N-terminal" evidence="8">
    <location>
        <begin position="120"/>
        <end position="199"/>
    </location>
</feature>
<evidence type="ECO:0000256" key="6">
    <source>
        <dbReference type="ARBA" id="ARBA00023144"/>
    </source>
</evidence>
<dbReference type="RefSeq" id="WP_367638352.1">
    <property type="nucleotide sequence ID" value="NZ_JBFNQN010000007.1"/>
</dbReference>
<reference evidence="11 12" key="1">
    <citation type="submission" date="2024-07" db="EMBL/GenBank/DDBJ databases">
        <authorList>
            <person name="Thanompreechachai J."/>
            <person name="Duangmal K."/>
        </authorList>
    </citation>
    <scope>NUCLEOTIDE SEQUENCE [LARGE SCALE GENOMIC DNA]</scope>
    <source>
        <strain evidence="11 12">KCTC 19886</strain>
    </source>
</reference>
<dbReference type="InterPro" id="IPR006206">
    <property type="entry name" value="Mevalonate/galactokinase"/>
</dbReference>
<keyword evidence="12" id="KW-1185">Reference proteome</keyword>
<evidence type="ECO:0000256" key="2">
    <source>
        <dbReference type="ARBA" id="ARBA00022679"/>
    </source>
</evidence>
<dbReference type="SUPFAM" id="SSF54211">
    <property type="entry name" value="Ribosomal protein S5 domain 2-like"/>
    <property type="match status" value="1"/>
</dbReference>
<dbReference type="PANTHER" id="PTHR10457:SF7">
    <property type="entry name" value="GALACTOKINASE-RELATED"/>
    <property type="match status" value="1"/>
</dbReference>
<evidence type="ECO:0000256" key="5">
    <source>
        <dbReference type="ARBA" id="ARBA00022840"/>
    </source>
</evidence>
<accession>A0ABV3P6S5</accession>
<evidence type="ECO:0000256" key="4">
    <source>
        <dbReference type="ARBA" id="ARBA00022777"/>
    </source>
</evidence>
<evidence type="ECO:0000259" key="8">
    <source>
        <dbReference type="Pfam" id="PF00288"/>
    </source>
</evidence>
<keyword evidence="6" id="KW-0119">Carbohydrate metabolism</keyword>
<dbReference type="Gene3D" id="3.30.70.890">
    <property type="entry name" value="GHMP kinase, C-terminal domain"/>
    <property type="match status" value="1"/>
</dbReference>
<evidence type="ECO:0000256" key="7">
    <source>
        <dbReference type="NCBIfam" id="TIGR00131"/>
    </source>
</evidence>
<organism evidence="11 12">
    <name type="scientific">Kineococcus endophyticus</name>
    <dbReference type="NCBI Taxonomy" id="1181883"/>
    <lineage>
        <taxon>Bacteria</taxon>
        <taxon>Bacillati</taxon>
        <taxon>Actinomycetota</taxon>
        <taxon>Actinomycetes</taxon>
        <taxon>Kineosporiales</taxon>
        <taxon>Kineosporiaceae</taxon>
        <taxon>Kineococcus</taxon>
    </lineage>
</organism>
<dbReference type="Pfam" id="PF10509">
    <property type="entry name" value="GalKase_gal_bdg"/>
    <property type="match status" value="1"/>
</dbReference>
<dbReference type="InterPro" id="IPR036554">
    <property type="entry name" value="GHMP_kinase_C_sf"/>
</dbReference>
<comment type="similarity">
    <text evidence="1">Belongs to the GHMP kinase family. GalK subfamily.</text>
</comment>
<evidence type="ECO:0000313" key="12">
    <source>
        <dbReference type="Proteomes" id="UP001555826"/>
    </source>
</evidence>